<organism evidence="1 2">
    <name type="scientific">Symbiochloris irregularis</name>
    <dbReference type="NCBI Taxonomy" id="706552"/>
    <lineage>
        <taxon>Eukaryota</taxon>
        <taxon>Viridiplantae</taxon>
        <taxon>Chlorophyta</taxon>
        <taxon>core chlorophytes</taxon>
        <taxon>Trebouxiophyceae</taxon>
        <taxon>Trebouxiales</taxon>
        <taxon>Trebouxiaceae</taxon>
        <taxon>Symbiochloris</taxon>
    </lineage>
</organism>
<dbReference type="EMBL" id="JALJOQ010000055">
    <property type="protein sequence ID" value="KAK9803808.1"/>
    <property type="molecule type" value="Genomic_DNA"/>
</dbReference>
<accession>A0AAW1P1A9</accession>
<sequence length="416" mass="46851">MPTQDALVQGFGQCSRHSVPSSAHFSQACPLAGRRHSPQASLLHQQHRCNAPWYAHRQRRGPRLLCPQAAAVDQATAALQGLELCNVLNVQGLILPEVPDGTEATVFAIFDGNKKLQFVGFSKDLRNSLRTLMGRRPDRLHFYKAAHLQKLDQSAMVAMRAAWFEEVGGQPPGNKLANERKMWQQPVEAGAISDRGRLQAAETQVQEQLNQIRLRGCKEEFIPNPALLQQGQVDFLPTKAMTPEELQRQRDELEAMAKATRTITTVTDGQPSTIELFIKMAFQTRGGYMFDVTVTYEEKETQHRVIVGREYYEGMGIEPEAVLDRVFAFLIRKRVPRRTEGMMLSSQFPSNYFGVSDVEQWFDDFADEFADTGKVLPGPSKFWRFNKIYSYGDESSALDASCQDDFQFVEAPSTPA</sequence>
<evidence type="ECO:0000313" key="2">
    <source>
        <dbReference type="Proteomes" id="UP001465755"/>
    </source>
</evidence>
<dbReference type="CDD" id="cd10450">
    <property type="entry name" value="GIY-YIG_AtGrxS16_like"/>
    <property type="match status" value="1"/>
</dbReference>
<comment type="caution">
    <text evidence="1">The sequence shown here is derived from an EMBL/GenBank/DDBJ whole genome shotgun (WGS) entry which is preliminary data.</text>
</comment>
<protein>
    <submittedName>
        <fullName evidence="1">Uncharacterized protein</fullName>
    </submittedName>
</protein>
<name>A0AAW1P1A9_9CHLO</name>
<proteinExistence type="predicted"/>
<evidence type="ECO:0000313" key="1">
    <source>
        <dbReference type="EMBL" id="KAK9803808.1"/>
    </source>
</evidence>
<dbReference type="Proteomes" id="UP001465755">
    <property type="component" value="Unassembled WGS sequence"/>
</dbReference>
<reference evidence="1 2" key="1">
    <citation type="journal article" date="2024" name="Nat. Commun.">
        <title>Phylogenomics reveals the evolutionary origins of lichenization in chlorophyte algae.</title>
        <authorList>
            <person name="Puginier C."/>
            <person name="Libourel C."/>
            <person name="Otte J."/>
            <person name="Skaloud P."/>
            <person name="Haon M."/>
            <person name="Grisel S."/>
            <person name="Petersen M."/>
            <person name="Berrin J.G."/>
            <person name="Delaux P.M."/>
            <person name="Dal Grande F."/>
            <person name="Keller J."/>
        </authorList>
    </citation>
    <scope>NUCLEOTIDE SEQUENCE [LARGE SCALE GENOMIC DNA]</scope>
    <source>
        <strain evidence="1 2">SAG 2036</strain>
    </source>
</reference>
<dbReference type="AlphaFoldDB" id="A0AAW1P1A9"/>
<gene>
    <name evidence="1" type="ORF">WJX73_001553</name>
</gene>
<keyword evidence="2" id="KW-1185">Reference proteome</keyword>
<dbReference type="InterPro" id="IPR049578">
    <property type="entry name" value="CAXIP1-like_GIY-YIG_dom"/>
</dbReference>